<accession>A0A6J7PNR9</accession>
<organism evidence="1">
    <name type="scientific">freshwater metagenome</name>
    <dbReference type="NCBI Taxonomy" id="449393"/>
    <lineage>
        <taxon>unclassified sequences</taxon>
        <taxon>metagenomes</taxon>
        <taxon>ecological metagenomes</taxon>
    </lineage>
</organism>
<dbReference type="EMBL" id="CAFBOS010000139">
    <property type="protein sequence ID" value="CAB5007066.1"/>
    <property type="molecule type" value="Genomic_DNA"/>
</dbReference>
<sequence length="215" mass="22908">MVADAVERLGAQVQIGERNVGAPHGMVVPLGQVRREGVLARMATGAVPAIVTERDGFDEGGVEPQRARDAAGHLCHLERVGEARALMIGREDEHLRLPRETAEGRGVKDAVTVAFEAGADRIGRLGDPAITSAVGQGCPRGQRGGLGTFASGAVEQGQRRRCRRRRIVRGADGWRARVTGHRCRPGSGSIAEVVHDDNAKDVIPTMHGRCAARCH</sequence>
<gene>
    <name evidence="1" type="ORF">UFOPK3967_02032</name>
</gene>
<dbReference type="AlphaFoldDB" id="A0A6J7PNR9"/>
<protein>
    <submittedName>
        <fullName evidence="1">Unannotated protein</fullName>
    </submittedName>
</protein>
<name>A0A6J7PNR9_9ZZZZ</name>
<reference evidence="1" key="1">
    <citation type="submission" date="2020-05" db="EMBL/GenBank/DDBJ databases">
        <authorList>
            <person name="Chiriac C."/>
            <person name="Salcher M."/>
            <person name="Ghai R."/>
            <person name="Kavagutti S V."/>
        </authorList>
    </citation>
    <scope>NUCLEOTIDE SEQUENCE</scope>
</reference>
<evidence type="ECO:0000313" key="1">
    <source>
        <dbReference type="EMBL" id="CAB5007066.1"/>
    </source>
</evidence>
<proteinExistence type="predicted"/>